<name>A0A1M7RNC9_9ACTN</name>
<dbReference type="STRING" id="134849.SAMN05443668_12714"/>
<dbReference type="PROSITE" id="PS00086">
    <property type="entry name" value="CYTOCHROME_P450"/>
    <property type="match status" value="1"/>
</dbReference>
<dbReference type="Proteomes" id="UP000184440">
    <property type="component" value="Unassembled WGS sequence"/>
</dbReference>
<protein>
    <recommendedName>
        <fullName evidence="3">Cytochrome P450</fullName>
    </recommendedName>
</protein>
<sequence length="218" mass="22554">MQQIPSGEAASVLTDPAFVVPPVPPATGGVAWLRATVARFSTGEDHARRRALAVGMLAAVPPDSLRGAYRGHPVDVLARALGIAAPVVELVDYVAQAYQPGTGDETRADAALPRLVEACGGAYDETTAARIGLLVQACRATADLIDRSRTAPVEEVLQNRPPVPMTKRQALVGGDLVSVPLAGDLAFGAGPHRCPGRAHALALVDGALRGPNRTRPAS</sequence>
<evidence type="ECO:0008006" key="3">
    <source>
        <dbReference type="Google" id="ProtNLM"/>
    </source>
</evidence>
<reference evidence="1 2" key="1">
    <citation type="submission" date="2016-11" db="EMBL/GenBank/DDBJ databases">
        <authorList>
            <person name="Jaros S."/>
            <person name="Januszkiewicz K."/>
            <person name="Wedrychowicz H."/>
        </authorList>
    </citation>
    <scope>NUCLEOTIDE SEQUENCE [LARGE SCALE GENOMIC DNA]</scope>
    <source>
        <strain evidence="1 2">DSM 46144</strain>
    </source>
</reference>
<accession>A0A1M7RNC9</accession>
<dbReference type="EMBL" id="FRCS01000027">
    <property type="protein sequence ID" value="SHN47711.1"/>
    <property type="molecule type" value="Genomic_DNA"/>
</dbReference>
<dbReference type="RefSeq" id="WP_073265836.1">
    <property type="nucleotide sequence ID" value="NZ_FRCS01000027.1"/>
</dbReference>
<keyword evidence="2" id="KW-1185">Reference proteome</keyword>
<organism evidence="1 2">
    <name type="scientific">Cryptosporangium aurantiacum</name>
    <dbReference type="NCBI Taxonomy" id="134849"/>
    <lineage>
        <taxon>Bacteria</taxon>
        <taxon>Bacillati</taxon>
        <taxon>Actinomycetota</taxon>
        <taxon>Actinomycetes</taxon>
        <taxon>Cryptosporangiales</taxon>
        <taxon>Cryptosporangiaceae</taxon>
        <taxon>Cryptosporangium</taxon>
    </lineage>
</organism>
<dbReference type="InterPro" id="IPR036396">
    <property type="entry name" value="Cyt_P450_sf"/>
</dbReference>
<dbReference type="SUPFAM" id="SSF48264">
    <property type="entry name" value="Cytochrome P450"/>
    <property type="match status" value="1"/>
</dbReference>
<dbReference type="InterPro" id="IPR017972">
    <property type="entry name" value="Cyt_P450_CS"/>
</dbReference>
<evidence type="ECO:0000313" key="1">
    <source>
        <dbReference type="EMBL" id="SHN47711.1"/>
    </source>
</evidence>
<dbReference type="GO" id="GO:0016705">
    <property type="term" value="F:oxidoreductase activity, acting on paired donors, with incorporation or reduction of molecular oxygen"/>
    <property type="evidence" value="ECO:0007669"/>
    <property type="project" value="InterPro"/>
</dbReference>
<dbReference type="GO" id="GO:0020037">
    <property type="term" value="F:heme binding"/>
    <property type="evidence" value="ECO:0007669"/>
    <property type="project" value="InterPro"/>
</dbReference>
<proteinExistence type="predicted"/>
<dbReference type="AlphaFoldDB" id="A0A1M7RNC9"/>
<gene>
    <name evidence="1" type="ORF">SAMN05443668_12714</name>
</gene>
<evidence type="ECO:0000313" key="2">
    <source>
        <dbReference type="Proteomes" id="UP000184440"/>
    </source>
</evidence>
<dbReference type="GO" id="GO:0004497">
    <property type="term" value="F:monooxygenase activity"/>
    <property type="evidence" value="ECO:0007669"/>
    <property type="project" value="InterPro"/>
</dbReference>
<dbReference type="OrthoDB" id="5006855at2"/>
<dbReference type="GO" id="GO:0005506">
    <property type="term" value="F:iron ion binding"/>
    <property type="evidence" value="ECO:0007669"/>
    <property type="project" value="InterPro"/>
</dbReference>